<evidence type="ECO:0000256" key="1">
    <source>
        <dbReference type="SAM" id="Phobius"/>
    </source>
</evidence>
<accession>A0A2I1HVD3</accession>
<evidence type="ECO:0000313" key="3">
    <source>
        <dbReference type="Proteomes" id="UP000234323"/>
    </source>
</evidence>
<keyword evidence="3" id="KW-1185">Reference proteome</keyword>
<keyword evidence="1" id="KW-0472">Membrane</keyword>
<dbReference type="VEuPathDB" id="FungiDB:FUN_020585"/>
<dbReference type="AlphaFoldDB" id="A0A2I1HVD3"/>
<proteinExistence type="predicted"/>
<protein>
    <submittedName>
        <fullName evidence="2">Uncharacterized protein</fullName>
    </submittedName>
</protein>
<dbReference type="EMBL" id="LLXI01008048">
    <property type="protein sequence ID" value="PKY62807.1"/>
    <property type="molecule type" value="Genomic_DNA"/>
</dbReference>
<sequence length="360" mass="41347">MAHFEVGSKLPPPNVIILNAGDPPSNDSAVHECLRMYLTEIGMENNGNINVVADEAIFRRGISYCKTNQKTKMILGQWHTNKDMMMTLITIFSGYGIFNMAGILGVRFLDKLEKGVDFRATSKVLELIWISVGIAIHIYIKKKKQMLDSILSEENNFVKVWYLYFQWASYWRAHWFGIRWGIFNLQHESLKAFSPLFPVAGKSNYARSITYHIYCIENDPLLRKMLHIAPSVNLTSPGHFFAYDEALETFGVKFVKQNVTRIPTDGEELKLKIKATQLEKERTEMLICDYIGDSVQSSRPHNVQSRKEKIWELAHLLINAFESENPLENPVFEFCNNLNDDGVNQLVTAYDIGIKRLQTI</sequence>
<dbReference type="VEuPathDB" id="FungiDB:RhiirFUN_010387"/>
<dbReference type="Proteomes" id="UP000234323">
    <property type="component" value="Unassembled WGS sequence"/>
</dbReference>
<feature type="non-terminal residue" evidence="2">
    <location>
        <position position="360"/>
    </location>
</feature>
<organism evidence="2 3">
    <name type="scientific">Rhizophagus irregularis</name>
    <dbReference type="NCBI Taxonomy" id="588596"/>
    <lineage>
        <taxon>Eukaryota</taxon>
        <taxon>Fungi</taxon>
        <taxon>Fungi incertae sedis</taxon>
        <taxon>Mucoromycota</taxon>
        <taxon>Glomeromycotina</taxon>
        <taxon>Glomeromycetes</taxon>
        <taxon>Glomerales</taxon>
        <taxon>Glomeraceae</taxon>
        <taxon>Rhizophagus</taxon>
    </lineage>
</organism>
<dbReference type="VEuPathDB" id="FungiDB:RhiirA1_404310"/>
<name>A0A2I1HVD3_9GLOM</name>
<evidence type="ECO:0000313" key="2">
    <source>
        <dbReference type="EMBL" id="PKY62807.1"/>
    </source>
</evidence>
<comment type="caution">
    <text evidence="2">The sequence shown here is derived from an EMBL/GenBank/DDBJ whole genome shotgun (WGS) entry which is preliminary data.</text>
</comment>
<feature type="transmembrane region" description="Helical" evidence="1">
    <location>
        <begin position="120"/>
        <end position="140"/>
    </location>
</feature>
<gene>
    <name evidence="2" type="ORF">RhiirA4_529111</name>
</gene>
<feature type="transmembrane region" description="Helical" evidence="1">
    <location>
        <begin position="88"/>
        <end position="108"/>
    </location>
</feature>
<reference evidence="2 3" key="1">
    <citation type="submission" date="2015-10" db="EMBL/GenBank/DDBJ databases">
        <title>Genome analyses suggest a sexual origin of heterokaryosis in a supposedly ancient asexual fungus.</title>
        <authorList>
            <person name="Ropars J."/>
            <person name="Sedzielewska K."/>
            <person name="Noel J."/>
            <person name="Charron P."/>
            <person name="Farinelli L."/>
            <person name="Marton T."/>
            <person name="Kruger M."/>
            <person name="Pelin A."/>
            <person name="Brachmann A."/>
            <person name="Corradi N."/>
        </authorList>
    </citation>
    <scope>NUCLEOTIDE SEQUENCE [LARGE SCALE GENOMIC DNA]</scope>
    <source>
        <strain evidence="2 3">A4</strain>
    </source>
</reference>
<keyword evidence="1" id="KW-1133">Transmembrane helix</keyword>
<keyword evidence="1" id="KW-0812">Transmembrane</keyword>